<reference evidence="13 14" key="1">
    <citation type="submission" date="2022-05" db="EMBL/GenBank/DDBJ databases">
        <authorList>
            <consortium name="Genoscope - CEA"/>
            <person name="William W."/>
        </authorList>
    </citation>
    <scope>NUCLEOTIDE SEQUENCE [LARGE SCALE GENOMIC DNA]</scope>
</reference>
<keyword evidence="14" id="KW-1185">Reference proteome</keyword>
<dbReference type="Gene3D" id="3.30.40.10">
    <property type="entry name" value="Zinc/RING finger domain, C3HC4 (zinc finger)"/>
    <property type="match status" value="1"/>
</dbReference>
<dbReference type="EMBL" id="CALNXK010000025">
    <property type="protein sequence ID" value="CAH3112856.1"/>
    <property type="molecule type" value="Genomic_DNA"/>
</dbReference>
<feature type="region of interest" description="Disordered" evidence="10">
    <location>
        <begin position="244"/>
        <end position="320"/>
    </location>
</feature>
<dbReference type="CDD" id="cd16449">
    <property type="entry name" value="RING-HC"/>
    <property type="match status" value="1"/>
</dbReference>
<evidence type="ECO:0000256" key="10">
    <source>
        <dbReference type="SAM" id="MobiDB-lite"/>
    </source>
</evidence>
<feature type="region of interest" description="Disordered" evidence="10">
    <location>
        <begin position="1"/>
        <end position="24"/>
    </location>
</feature>
<keyword evidence="7 9" id="KW-0863">Zinc-finger</keyword>
<dbReference type="InterPro" id="IPR002589">
    <property type="entry name" value="Macro_dom"/>
</dbReference>
<dbReference type="Proteomes" id="UP001159405">
    <property type="component" value="Unassembled WGS sequence"/>
</dbReference>
<comment type="pathway">
    <text evidence="2">Protein modification; protein ubiquitination.</text>
</comment>
<evidence type="ECO:0000256" key="6">
    <source>
        <dbReference type="ARBA" id="ARBA00022723"/>
    </source>
</evidence>
<keyword evidence="8" id="KW-0862">Zinc</keyword>
<dbReference type="InterPro" id="IPR039396">
    <property type="entry name" value="Deltex_C"/>
</dbReference>
<dbReference type="InterPro" id="IPR043472">
    <property type="entry name" value="Macro_dom-like"/>
</dbReference>
<gene>
    <name evidence="13" type="ORF">PLOB_00021523</name>
</gene>
<keyword evidence="6" id="KW-0479">Metal-binding</keyword>
<feature type="region of interest" description="Disordered" evidence="10">
    <location>
        <begin position="861"/>
        <end position="895"/>
    </location>
</feature>
<feature type="region of interest" description="Disordered" evidence="10">
    <location>
        <begin position="785"/>
        <end position="822"/>
    </location>
</feature>
<evidence type="ECO:0000256" key="8">
    <source>
        <dbReference type="ARBA" id="ARBA00022833"/>
    </source>
</evidence>
<evidence type="ECO:0000313" key="14">
    <source>
        <dbReference type="Proteomes" id="UP001159405"/>
    </source>
</evidence>
<dbReference type="PROSITE" id="PS51154">
    <property type="entry name" value="MACRO"/>
    <property type="match status" value="2"/>
</dbReference>
<comment type="catalytic activity">
    <reaction evidence="1">
        <text>S-ubiquitinyl-[E2 ubiquitin-conjugating enzyme]-L-cysteine + [acceptor protein]-L-lysine = [E2 ubiquitin-conjugating enzyme]-L-cysteine + N(6)-ubiquitinyl-[acceptor protein]-L-lysine.</text>
        <dbReference type="EC" id="2.3.2.27"/>
    </reaction>
</comment>
<dbReference type="Pfam" id="PF01661">
    <property type="entry name" value="Macro"/>
    <property type="match status" value="2"/>
</dbReference>
<evidence type="ECO:0000259" key="12">
    <source>
        <dbReference type="PROSITE" id="PS51154"/>
    </source>
</evidence>
<feature type="compositionally biased region" description="Polar residues" evidence="10">
    <location>
        <begin position="664"/>
        <end position="680"/>
    </location>
</feature>
<feature type="domain" description="Macro" evidence="12">
    <location>
        <begin position="32"/>
        <end position="218"/>
    </location>
</feature>
<comment type="caution">
    <text evidence="13">The sequence shown here is derived from an EMBL/GenBank/DDBJ whole genome shotgun (WGS) entry which is preliminary data.</text>
</comment>
<dbReference type="InterPro" id="IPR001841">
    <property type="entry name" value="Znf_RING"/>
</dbReference>
<dbReference type="PROSITE" id="PS50089">
    <property type="entry name" value="ZF_RING_2"/>
    <property type="match status" value="1"/>
</dbReference>
<feature type="domain" description="RING-type" evidence="11">
    <location>
        <begin position="937"/>
        <end position="978"/>
    </location>
</feature>
<dbReference type="Pfam" id="PF18102">
    <property type="entry name" value="DTC"/>
    <property type="match status" value="1"/>
</dbReference>
<evidence type="ECO:0000256" key="4">
    <source>
        <dbReference type="ARBA" id="ARBA00012483"/>
    </source>
</evidence>
<evidence type="ECO:0000256" key="2">
    <source>
        <dbReference type="ARBA" id="ARBA00004906"/>
    </source>
</evidence>
<organism evidence="13 14">
    <name type="scientific">Porites lobata</name>
    <dbReference type="NCBI Taxonomy" id="104759"/>
    <lineage>
        <taxon>Eukaryota</taxon>
        <taxon>Metazoa</taxon>
        <taxon>Cnidaria</taxon>
        <taxon>Anthozoa</taxon>
        <taxon>Hexacorallia</taxon>
        <taxon>Scleractinia</taxon>
        <taxon>Fungiina</taxon>
        <taxon>Poritidae</taxon>
        <taxon>Porites</taxon>
    </lineage>
</organism>
<accession>A0ABN8NLW5</accession>
<dbReference type="InterPro" id="IPR013083">
    <property type="entry name" value="Znf_RING/FYVE/PHD"/>
</dbReference>
<feature type="domain" description="Macro" evidence="12">
    <location>
        <begin position="384"/>
        <end position="572"/>
    </location>
</feature>
<dbReference type="InterPro" id="IPR039398">
    <property type="entry name" value="Deltex_fam"/>
</dbReference>
<dbReference type="Gene3D" id="3.30.390.130">
    <property type="match status" value="1"/>
</dbReference>
<evidence type="ECO:0000256" key="1">
    <source>
        <dbReference type="ARBA" id="ARBA00000900"/>
    </source>
</evidence>
<dbReference type="PANTHER" id="PTHR12622">
    <property type="entry name" value="DELTEX-RELATED"/>
    <property type="match status" value="1"/>
</dbReference>
<dbReference type="InterPro" id="IPR039399">
    <property type="entry name" value="Deltex_C_sf"/>
</dbReference>
<sequence>MEENAKQSQNLERNTTSNVISNTNQELGVTRKGTYMFDTVTGLSVWLTKGDITSQQDDILLSPIDPSLSLKSDFLKWIFRKGGEAIKQEYLHKKESHAHPHDPVITGGGNLPCRAIVFAVLPLWNNEVQDKKKRKQQIHRRLKEAIILASGCGHKSMVLPLLRQDGNDIQDSAETIVRVIASFGKNIGPIHSGINEFRIVCKDEASLAVVLNEFSSFSFHAGQLFFVNRSSSINNLVQAEETDVNLASQNSQQNKPEMHDLSSEKVSSMDPDKEASSRNEISTNKTTVDHIDESQAPSKSSEVTVGKEKGPPLPSISPSCQVESASHQNHIDWDTKHEAEEDGSPIDVKHGKELTIGNVPSSCGRYTTSHVASNVNHQRVITDTGFRKFDTVTGLKVVLVKGDITSQKIDVLVSPIDSLFSFKSDLLKRILEEGGEAIKHEYLSIKETNASSQDPVIIGGGDLPCRALLFAVLPQWNNEIEDKQKCKKQIHRSLKDAITLASGYRHKSVALPLLGQDYNDIPVEVSAEVIVRVIASFGKNLGPMHSGINEFRIVCEDEAYLAAVFNQISSFSFPSGQPFFVSRSSNSTNLAHAEETARNEASIDKVSATKVISVNQDQEAPRITEFSPKENTVDQVDEVHVVSEVSASKSSEVTGEKEAVPSGYPSSFIHSSLQCHSTSHQNHESNEDRAPNDEKQVNEMTICHVPSSSVDCVEISVTRASEIPQVTSVTQSVQEKIKSITLQDQPHLDFVADHTPNLREEEMSTGISKIEEITVGTTVTQEVTMVDRDPQLKSSRPWKNQGERTQETENNRSLSSTKFKDANITDTKIQALDENSQEESASSFHIQPKVTKKSTVLYKKVNQTEVGNNSEEKNRPKKGKTVYPPSRPIPGIGDKELKEKGDLVWKDECVERKKGDQKLNGEVPDRELNERQVPILCALCHDSVDHPELTDPNTCMKHKFCDDCIIKAFTFSNICPACLDTVGLITSKKQKVSQNQDLAHSSIEGSSYHLNKVDKRYWTGTPNSFPANQPPGEIIWKKYKTSLPGFEGHDTIAVKFTFYDGVQGLDHPNPGMPFKGTQCIAYLPETSEGKEVLKLLRKAFAACLLFPISCSSPEGIGNVSVNDIELKTSLERHSRNSYPDDGYLTRVRNQLAAKGFH</sequence>
<feature type="compositionally biased region" description="Polar residues" evidence="10">
    <location>
        <begin position="245"/>
        <end position="255"/>
    </location>
</feature>
<evidence type="ECO:0000259" key="11">
    <source>
        <dbReference type="PROSITE" id="PS50089"/>
    </source>
</evidence>
<feature type="region of interest" description="Disordered" evidence="10">
    <location>
        <begin position="647"/>
        <end position="693"/>
    </location>
</feature>
<comment type="similarity">
    <text evidence="3">Belongs to the Deltex family.</text>
</comment>
<evidence type="ECO:0000313" key="13">
    <source>
        <dbReference type="EMBL" id="CAH3112856.1"/>
    </source>
</evidence>
<feature type="compositionally biased region" description="Basic and acidic residues" evidence="10">
    <location>
        <begin position="801"/>
        <end position="810"/>
    </location>
</feature>
<feature type="compositionally biased region" description="Basic and acidic residues" evidence="10">
    <location>
        <begin position="681"/>
        <end position="693"/>
    </location>
</feature>
<proteinExistence type="inferred from homology"/>
<evidence type="ECO:0000256" key="9">
    <source>
        <dbReference type="PROSITE-ProRule" id="PRU00175"/>
    </source>
</evidence>
<dbReference type="SUPFAM" id="SSF52949">
    <property type="entry name" value="Macro domain-like"/>
    <property type="match status" value="2"/>
</dbReference>
<dbReference type="EC" id="2.3.2.27" evidence="4"/>
<protein>
    <recommendedName>
        <fullName evidence="4">RING-type E3 ubiquitin transferase</fullName>
        <ecNumber evidence="4">2.3.2.27</ecNumber>
    </recommendedName>
</protein>
<name>A0ABN8NLW5_9CNID</name>
<keyword evidence="5" id="KW-0808">Transferase</keyword>
<dbReference type="Gene3D" id="3.40.220.10">
    <property type="entry name" value="Leucine Aminopeptidase, subunit E, domain 1"/>
    <property type="match status" value="2"/>
</dbReference>
<dbReference type="SUPFAM" id="SSF57850">
    <property type="entry name" value="RING/U-box"/>
    <property type="match status" value="1"/>
</dbReference>
<evidence type="ECO:0000256" key="5">
    <source>
        <dbReference type="ARBA" id="ARBA00022679"/>
    </source>
</evidence>
<evidence type="ECO:0000256" key="3">
    <source>
        <dbReference type="ARBA" id="ARBA00009413"/>
    </source>
</evidence>
<evidence type="ECO:0000256" key="7">
    <source>
        <dbReference type="ARBA" id="ARBA00022771"/>
    </source>
</evidence>